<dbReference type="SMART" id="SM01367">
    <property type="entry name" value="DUF3452"/>
    <property type="match status" value="1"/>
</dbReference>
<evidence type="ECO:0000259" key="10">
    <source>
        <dbReference type="SMART" id="SM01368"/>
    </source>
</evidence>
<name>A0ABQ7Q8A6_PLUXY</name>
<evidence type="ECO:0000259" key="9">
    <source>
        <dbReference type="SMART" id="SM01367"/>
    </source>
</evidence>
<evidence type="ECO:0000313" key="11">
    <source>
        <dbReference type="EMBL" id="KAG7301374.1"/>
    </source>
</evidence>
<dbReference type="InterPro" id="IPR002720">
    <property type="entry name" value="RB_A"/>
</dbReference>
<evidence type="ECO:0000256" key="4">
    <source>
        <dbReference type="ARBA" id="ARBA00023015"/>
    </source>
</evidence>
<dbReference type="InterPro" id="IPR028309">
    <property type="entry name" value="RB_fam"/>
</dbReference>
<evidence type="ECO:0000256" key="2">
    <source>
        <dbReference type="ARBA" id="ARBA00009475"/>
    </source>
</evidence>
<evidence type="ECO:0000256" key="8">
    <source>
        <dbReference type="SAM" id="MobiDB-lite"/>
    </source>
</evidence>
<keyword evidence="4" id="KW-0805">Transcription regulation</keyword>
<gene>
    <name evidence="11" type="ORF">JYU34_014313</name>
</gene>
<feature type="region of interest" description="Disordered" evidence="8">
    <location>
        <begin position="798"/>
        <end position="819"/>
    </location>
</feature>
<evidence type="ECO:0000256" key="3">
    <source>
        <dbReference type="ARBA" id="ARBA00022491"/>
    </source>
</evidence>
<proteinExistence type="inferred from homology"/>
<keyword evidence="7" id="KW-0131">Cell cycle</keyword>
<feature type="domain" description="Retinoblastoma-associated protein N-terminal" evidence="9">
    <location>
        <begin position="64"/>
        <end position="209"/>
    </location>
</feature>
<keyword evidence="6" id="KW-0539">Nucleus</keyword>
<dbReference type="Gene3D" id="1.10.472.140">
    <property type="match status" value="1"/>
</dbReference>
<dbReference type="SUPFAM" id="SSF47954">
    <property type="entry name" value="Cyclin-like"/>
    <property type="match status" value="2"/>
</dbReference>
<dbReference type="Proteomes" id="UP000823941">
    <property type="component" value="Chromosome 19"/>
</dbReference>
<dbReference type="Pfam" id="PF01857">
    <property type="entry name" value="RB_B"/>
    <property type="match status" value="1"/>
</dbReference>
<feature type="region of interest" description="Disordered" evidence="8">
    <location>
        <begin position="629"/>
        <end position="651"/>
    </location>
</feature>
<comment type="similarity">
    <text evidence="2">Belongs to the retinoblastoma protein (RB) family.</text>
</comment>
<dbReference type="SMART" id="SM01368">
    <property type="entry name" value="RB_A"/>
    <property type="match status" value="1"/>
</dbReference>
<dbReference type="Pfam" id="PF11934">
    <property type="entry name" value="DUF3452"/>
    <property type="match status" value="1"/>
</dbReference>
<evidence type="ECO:0008006" key="13">
    <source>
        <dbReference type="Google" id="ProtNLM"/>
    </source>
</evidence>
<keyword evidence="3" id="KW-0678">Repressor</keyword>
<feature type="domain" description="Retinoblastoma-associated protein A-box" evidence="10">
    <location>
        <begin position="380"/>
        <end position="573"/>
    </location>
</feature>
<accession>A0ABQ7Q8A6</accession>
<keyword evidence="12" id="KW-1185">Reference proteome</keyword>
<evidence type="ECO:0000256" key="5">
    <source>
        <dbReference type="ARBA" id="ARBA00023163"/>
    </source>
</evidence>
<comment type="caution">
    <text evidence="11">The sequence shown here is derived from an EMBL/GenBank/DDBJ whole genome shotgun (WGS) entry which is preliminary data.</text>
</comment>
<dbReference type="InterPro" id="IPR024599">
    <property type="entry name" value="RB_N"/>
</dbReference>
<dbReference type="Gene3D" id="1.10.472.10">
    <property type="entry name" value="Cyclin-like"/>
    <property type="match status" value="3"/>
</dbReference>
<sequence>MPNQEESDNNWMEKMDNICSELNVDPAAAKKSRESFQTIQRNYTLDGDTLHWMACALYVACRTSITPTVQSGTAVEGNCVSLTKLLRLCNISLIQFFNKIKNWMEMAAMSVDFRTRIERLERKFAVSTVLYRKFQPIFQEIFSGLTNDPIKPNARMSKKQKLQPCSTNAVYELTWCLYISVKGEFHNNADDLVDMYHVLLACLDFVFSNAFMSRRVDLLNPSFRGLPSDWLNDDFEMPSKPPCIISALCEIKDGMPMEAATMKEYSWKPVVKSFFEKGILKGDSKSLLGILDVGNFDVNLKSVNNIYETYVLSVGEFDERIFLGENANDQIGTPNHHNRLAAGDEFAQVIATFGTSGRPTCPDTPLTGRRYLAGRGEPLTPVSEATNSLARVRAYLSGCKPMPSAQLMRLFLDCGVTEDTIEENLIQPCNRWGAQLLASLREANTSNENTTFRCNMVTCLYYKVFEHILKEEHRKKPKVSLQMLLTQETYQLALYACCTEIVLHSYGVHSMRFPRVLQVFGLSAFHFYKIIELVVQAVVEKMSRDIIKHLNAIEEEVLEALVWTSDSPLWERLGSPPAVPASTEVYVQESPRRPPGYMSLMPNADNAKKQLFKDTNIKPGQSLLMSPVKQVKQEPAPPAPGATGETSPTSTPKNSLVLFFRKFYSLAVIRMNDLCLRLRLTDEELKRKIWTCLEHSLQQQTRLLRDRHLDQILMCSVYVICKVSHTAANPVERTFAEIMKCYRQRPLADNHVYRSVLIDSESGESSPERGDLIKFYNKVYVQRMQSFALKFSGKNKDGTPLSPLPAGRGAHYSPGSGQRVSERHQLYVKPLTTTPPATHLTYRFSRSPAKDLHAINTMVCSEAGGYKRSHSPGGDALVKRGRYAAPDPVARKLLHLVNDRQAV</sequence>
<dbReference type="InterPro" id="IPR002719">
    <property type="entry name" value="RB_B"/>
</dbReference>
<dbReference type="PANTHER" id="PTHR13742:SF17">
    <property type="entry name" value="RE32990P-RELATED"/>
    <property type="match status" value="1"/>
</dbReference>
<protein>
    <recommendedName>
        <fullName evidence="13">Retinoblastoma-like protein 1</fullName>
    </recommendedName>
</protein>
<evidence type="ECO:0000256" key="1">
    <source>
        <dbReference type="ARBA" id="ARBA00004123"/>
    </source>
</evidence>
<dbReference type="PANTHER" id="PTHR13742">
    <property type="entry name" value="RETINOBLASTOMA-ASSOCIATED PROTEIN RB -RELATED"/>
    <property type="match status" value="1"/>
</dbReference>
<comment type="subcellular location">
    <subcellularLocation>
        <location evidence="1">Nucleus</location>
    </subcellularLocation>
</comment>
<evidence type="ECO:0000256" key="7">
    <source>
        <dbReference type="ARBA" id="ARBA00023306"/>
    </source>
</evidence>
<keyword evidence="5" id="KW-0804">Transcription</keyword>
<reference evidence="11 12" key="1">
    <citation type="submission" date="2021-06" db="EMBL/GenBank/DDBJ databases">
        <title>A haploid diamondback moth (Plutella xylostella L.) genome assembly resolves 31 chromosomes and identifies a diamide resistance mutation.</title>
        <authorList>
            <person name="Ward C.M."/>
            <person name="Perry K.D."/>
            <person name="Baker G."/>
            <person name="Powis K."/>
            <person name="Heckel D.G."/>
            <person name="Baxter S.W."/>
        </authorList>
    </citation>
    <scope>NUCLEOTIDE SEQUENCE [LARGE SCALE GENOMIC DNA]</scope>
    <source>
        <strain evidence="11 12">LV</strain>
        <tissue evidence="11">Single pupa</tissue>
    </source>
</reference>
<dbReference type="InterPro" id="IPR036915">
    <property type="entry name" value="Cyclin-like_sf"/>
</dbReference>
<dbReference type="Pfam" id="PF01858">
    <property type="entry name" value="RB_A"/>
    <property type="match status" value="1"/>
</dbReference>
<dbReference type="EMBL" id="JAHIBW010000019">
    <property type="protein sequence ID" value="KAG7301374.1"/>
    <property type="molecule type" value="Genomic_DNA"/>
</dbReference>
<organism evidence="11 12">
    <name type="scientific">Plutella xylostella</name>
    <name type="common">Diamondback moth</name>
    <name type="synonym">Plutella maculipennis</name>
    <dbReference type="NCBI Taxonomy" id="51655"/>
    <lineage>
        <taxon>Eukaryota</taxon>
        <taxon>Metazoa</taxon>
        <taxon>Ecdysozoa</taxon>
        <taxon>Arthropoda</taxon>
        <taxon>Hexapoda</taxon>
        <taxon>Insecta</taxon>
        <taxon>Pterygota</taxon>
        <taxon>Neoptera</taxon>
        <taxon>Endopterygota</taxon>
        <taxon>Lepidoptera</taxon>
        <taxon>Glossata</taxon>
        <taxon>Ditrysia</taxon>
        <taxon>Yponomeutoidea</taxon>
        <taxon>Plutellidae</taxon>
        <taxon>Plutella</taxon>
    </lineage>
</organism>
<evidence type="ECO:0000313" key="12">
    <source>
        <dbReference type="Proteomes" id="UP000823941"/>
    </source>
</evidence>
<evidence type="ECO:0000256" key="6">
    <source>
        <dbReference type="ARBA" id="ARBA00023242"/>
    </source>
</evidence>